<dbReference type="EC" id="3.6.1.9" evidence="6"/>
<comment type="caution">
    <text evidence="7">The sequence shown here is derived from an EMBL/GenBank/DDBJ whole genome shotgun (WGS) entry which is preliminary data.</text>
</comment>
<dbReference type="Gene3D" id="3.90.950.10">
    <property type="match status" value="1"/>
</dbReference>
<dbReference type="GO" id="GO:0036221">
    <property type="term" value="F:UTP diphosphatase activity"/>
    <property type="evidence" value="ECO:0007669"/>
    <property type="project" value="RHEA"/>
</dbReference>
<dbReference type="SUPFAM" id="SSF52972">
    <property type="entry name" value="ITPase-like"/>
    <property type="match status" value="1"/>
</dbReference>
<feature type="active site" description="Proton acceptor" evidence="6">
    <location>
        <position position="68"/>
    </location>
</feature>
<dbReference type="InterPro" id="IPR003697">
    <property type="entry name" value="Maf-like"/>
</dbReference>
<evidence type="ECO:0000256" key="1">
    <source>
        <dbReference type="ARBA" id="ARBA00001968"/>
    </source>
</evidence>
<protein>
    <recommendedName>
        <fullName evidence="6">dTTP/UTP pyrophosphatase</fullName>
        <shortName evidence="6">dTTPase/UTPase</shortName>
        <ecNumber evidence="6">3.6.1.9</ecNumber>
    </recommendedName>
    <alternativeName>
        <fullName evidence="6">Nucleoside triphosphate pyrophosphatase</fullName>
    </alternativeName>
    <alternativeName>
        <fullName evidence="6">Nucleotide pyrophosphatase</fullName>
        <shortName evidence="6">Nucleotide PPase</shortName>
    </alternativeName>
</protein>
<dbReference type="HAMAP" id="MF_00528">
    <property type="entry name" value="Maf"/>
    <property type="match status" value="1"/>
</dbReference>
<sequence>MRIILASQSPRRKKLLKQIGLPFSVDPSTYDEIIDKKMTPEELAVYLSRKKAEDVARRYKNALIVGADTFVVFHNEIIGKPQDKTHAFEILKKFSGKTHMIISGITVINTKTGKMISETEQTRVTFRVLSDAEIKAYVQTGEPLDKAGAYGIQERGAKFVKKIEGDYFNVVGLPISKLIYILQQFGIKNF</sequence>
<evidence type="ECO:0000313" key="7">
    <source>
        <dbReference type="EMBL" id="OGK22524.1"/>
    </source>
</evidence>
<comment type="catalytic activity">
    <reaction evidence="6">
        <text>UTP + H2O = UMP + diphosphate + H(+)</text>
        <dbReference type="Rhea" id="RHEA:29395"/>
        <dbReference type="ChEBI" id="CHEBI:15377"/>
        <dbReference type="ChEBI" id="CHEBI:15378"/>
        <dbReference type="ChEBI" id="CHEBI:33019"/>
        <dbReference type="ChEBI" id="CHEBI:46398"/>
        <dbReference type="ChEBI" id="CHEBI:57865"/>
        <dbReference type="EC" id="3.6.1.9"/>
    </reaction>
</comment>
<dbReference type="GO" id="GO:0036218">
    <property type="term" value="F:dTTP diphosphatase activity"/>
    <property type="evidence" value="ECO:0007669"/>
    <property type="project" value="RHEA"/>
</dbReference>
<evidence type="ECO:0000256" key="5">
    <source>
        <dbReference type="ARBA" id="ARBA00023080"/>
    </source>
</evidence>
<evidence type="ECO:0000256" key="2">
    <source>
        <dbReference type="ARBA" id="ARBA00004496"/>
    </source>
</evidence>
<feature type="site" description="Important for substrate specificity" evidence="6">
    <location>
        <position position="11"/>
    </location>
</feature>
<proteinExistence type="inferred from homology"/>
<comment type="caution">
    <text evidence="6">Lacks conserved residue(s) required for the propagation of feature annotation.</text>
</comment>
<dbReference type="AlphaFoldDB" id="A0A1F7GUQ9"/>
<keyword evidence="3 6" id="KW-0963">Cytoplasm</keyword>
<dbReference type="InterPro" id="IPR029001">
    <property type="entry name" value="ITPase-like_fam"/>
</dbReference>
<dbReference type="Proteomes" id="UP000177159">
    <property type="component" value="Unassembled WGS sequence"/>
</dbReference>
<comment type="similarity">
    <text evidence="6">Belongs to the Maf family. YhdE subfamily.</text>
</comment>
<dbReference type="FunFam" id="3.90.950.10:FF:000005">
    <property type="entry name" value="7-methyl-GTP pyrophosphatase"/>
    <property type="match status" value="1"/>
</dbReference>
<accession>A0A1F7GUQ9</accession>
<dbReference type="PANTHER" id="PTHR43213:SF5">
    <property type="entry name" value="BIFUNCTIONAL DTTP_UTP PYROPHOSPHATASE_METHYLTRANSFERASE PROTEIN-RELATED"/>
    <property type="match status" value="1"/>
</dbReference>
<comment type="cofactor">
    <cofactor evidence="1 6">
        <name>a divalent metal cation</name>
        <dbReference type="ChEBI" id="CHEBI:60240"/>
    </cofactor>
</comment>
<dbReference type="PANTHER" id="PTHR43213">
    <property type="entry name" value="BIFUNCTIONAL DTTP/UTP PYROPHOSPHATASE/METHYLTRANSFERASE PROTEIN-RELATED"/>
    <property type="match status" value="1"/>
</dbReference>
<dbReference type="Pfam" id="PF02545">
    <property type="entry name" value="Maf"/>
    <property type="match status" value="1"/>
</dbReference>
<dbReference type="GO" id="GO:0009117">
    <property type="term" value="P:nucleotide metabolic process"/>
    <property type="evidence" value="ECO:0007669"/>
    <property type="project" value="UniProtKB-KW"/>
</dbReference>
<evidence type="ECO:0000313" key="8">
    <source>
        <dbReference type="Proteomes" id="UP000177159"/>
    </source>
</evidence>
<feature type="site" description="Important for substrate specificity" evidence="6">
    <location>
        <position position="153"/>
    </location>
</feature>
<organism evidence="7 8">
    <name type="scientific">Candidatus Roizmanbacteria bacterium RIFCSPHIGHO2_02_FULL_37_24</name>
    <dbReference type="NCBI Taxonomy" id="1802037"/>
    <lineage>
        <taxon>Bacteria</taxon>
        <taxon>Candidatus Roizmaniibacteriota</taxon>
    </lineage>
</organism>
<comment type="subcellular location">
    <subcellularLocation>
        <location evidence="2 6">Cytoplasm</location>
    </subcellularLocation>
</comment>
<dbReference type="PIRSF" id="PIRSF006305">
    <property type="entry name" value="Maf"/>
    <property type="match status" value="1"/>
</dbReference>
<dbReference type="CDD" id="cd00555">
    <property type="entry name" value="Maf"/>
    <property type="match status" value="1"/>
</dbReference>
<feature type="site" description="Important for substrate specificity" evidence="6">
    <location>
        <position position="69"/>
    </location>
</feature>
<comment type="catalytic activity">
    <reaction evidence="6">
        <text>dTTP + H2O = dTMP + diphosphate + H(+)</text>
        <dbReference type="Rhea" id="RHEA:28534"/>
        <dbReference type="ChEBI" id="CHEBI:15377"/>
        <dbReference type="ChEBI" id="CHEBI:15378"/>
        <dbReference type="ChEBI" id="CHEBI:33019"/>
        <dbReference type="ChEBI" id="CHEBI:37568"/>
        <dbReference type="ChEBI" id="CHEBI:63528"/>
        <dbReference type="EC" id="3.6.1.9"/>
    </reaction>
</comment>
<comment type="function">
    <text evidence="6">Nucleoside triphosphate pyrophosphatase that hydrolyzes dTTP and UTP. May have a dual role in cell division arrest and in preventing the incorporation of modified nucleotides into cellular nucleic acids.</text>
</comment>
<evidence type="ECO:0000256" key="4">
    <source>
        <dbReference type="ARBA" id="ARBA00022801"/>
    </source>
</evidence>
<gene>
    <name evidence="7" type="ORF">A3C24_05165</name>
</gene>
<evidence type="ECO:0000256" key="6">
    <source>
        <dbReference type="HAMAP-Rule" id="MF_00528"/>
    </source>
</evidence>
<reference evidence="7 8" key="1">
    <citation type="journal article" date="2016" name="Nat. Commun.">
        <title>Thousands of microbial genomes shed light on interconnected biogeochemical processes in an aquifer system.</title>
        <authorList>
            <person name="Anantharaman K."/>
            <person name="Brown C.T."/>
            <person name="Hug L.A."/>
            <person name="Sharon I."/>
            <person name="Castelle C.J."/>
            <person name="Probst A.J."/>
            <person name="Thomas B.C."/>
            <person name="Singh A."/>
            <person name="Wilkins M.J."/>
            <person name="Karaoz U."/>
            <person name="Brodie E.L."/>
            <person name="Williams K.H."/>
            <person name="Hubbard S.S."/>
            <person name="Banfield J.F."/>
        </authorList>
    </citation>
    <scope>NUCLEOTIDE SEQUENCE [LARGE SCALE GENOMIC DNA]</scope>
</reference>
<name>A0A1F7GUQ9_9BACT</name>
<dbReference type="NCBIfam" id="TIGR00172">
    <property type="entry name" value="maf"/>
    <property type="match status" value="1"/>
</dbReference>
<evidence type="ECO:0000256" key="3">
    <source>
        <dbReference type="ARBA" id="ARBA00022490"/>
    </source>
</evidence>
<dbReference type="GO" id="GO:0005737">
    <property type="term" value="C:cytoplasm"/>
    <property type="evidence" value="ECO:0007669"/>
    <property type="project" value="UniProtKB-SubCell"/>
</dbReference>
<keyword evidence="4 6" id="KW-0378">Hydrolase</keyword>
<dbReference type="EMBL" id="MFZM01000041">
    <property type="protein sequence ID" value="OGK22524.1"/>
    <property type="molecule type" value="Genomic_DNA"/>
</dbReference>
<keyword evidence="5 6" id="KW-0546">Nucleotide metabolism</keyword>